<comment type="caution">
    <text evidence="4">The sequence shown here is derived from an EMBL/GenBank/DDBJ whole genome shotgun (WGS) entry which is preliminary data.</text>
</comment>
<dbReference type="Pfam" id="PF13464">
    <property type="entry name" value="RodZ_C"/>
    <property type="match status" value="1"/>
</dbReference>
<dbReference type="PROSITE" id="PS50943">
    <property type="entry name" value="HTH_CROC1"/>
    <property type="match status" value="1"/>
</dbReference>
<dbReference type="InterPro" id="IPR001387">
    <property type="entry name" value="Cro/C1-type_HTH"/>
</dbReference>
<keyword evidence="2" id="KW-0472">Membrane</keyword>
<dbReference type="AlphaFoldDB" id="A0A7V8FXI8"/>
<keyword evidence="2" id="KW-1133">Transmembrane helix</keyword>
<dbReference type="CDD" id="cd00093">
    <property type="entry name" value="HTH_XRE"/>
    <property type="match status" value="1"/>
</dbReference>
<dbReference type="PANTHER" id="PTHR34475">
    <property type="match status" value="1"/>
</dbReference>
<keyword evidence="2" id="KW-0812">Transmembrane</keyword>
<evidence type="ECO:0000256" key="2">
    <source>
        <dbReference type="SAM" id="Phobius"/>
    </source>
</evidence>
<feature type="region of interest" description="Disordered" evidence="1">
    <location>
        <begin position="213"/>
        <end position="248"/>
    </location>
</feature>
<dbReference type="SMART" id="SM00530">
    <property type="entry name" value="HTH_XRE"/>
    <property type="match status" value="1"/>
</dbReference>
<dbReference type="Pfam" id="PF13413">
    <property type="entry name" value="HTH_25"/>
    <property type="match status" value="1"/>
</dbReference>
<feature type="region of interest" description="Disordered" evidence="1">
    <location>
        <begin position="178"/>
        <end position="201"/>
    </location>
</feature>
<dbReference type="SUPFAM" id="SSF47413">
    <property type="entry name" value="lambda repressor-like DNA-binding domains"/>
    <property type="match status" value="1"/>
</dbReference>
<organism evidence="4 5">
    <name type="scientific">Herbaspirillum frisingense</name>
    <dbReference type="NCBI Taxonomy" id="92645"/>
    <lineage>
        <taxon>Bacteria</taxon>
        <taxon>Pseudomonadati</taxon>
        <taxon>Pseudomonadota</taxon>
        <taxon>Betaproteobacteria</taxon>
        <taxon>Burkholderiales</taxon>
        <taxon>Oxalobacteraceae</taxon>
        <taxon>Herbaspirillum</taxon>
    </lineage>
</organism>
<sequence length="368" mass="37391">MSDQQMNEVPVPQPQDGEQPAAVSAPAAPLPGALLAAQRQKKGWTVEQVASLVKLAPRQIQAIEADNYSALPGLAVARGFVRSYAKAVGLDVNVLTAGMPQESPVAQRDHIVPQHSLSTPFSEGPLPAMMMSTRGNTSPVAVIVGVLVVAVSAGAAAVRWTELGNDVPQVAWLKAHKDEVSSEAPETSPATEASSSDTPVNARVETIVPNAGDDAAKLAGPASSEAAPAAQAPVAPVQPSTPPAAVPPAATAATPAAAAVPPAAASAASSASAAAQPATNVPNGLNIVNSKDLLRLTFREDSWVEIRRADKTTIISRLLKAGTTEAFDVSDATTLTIGNASGVDATLRGQPLDLKTAGGSNVARLNLN</sequence>
<feature type="region of interest" description="Disordered" evidence="1">
    <location>
        <begin position="1"/>
        <end position="25"/>
    </location>
</feature>
<feature type="compositionally biased region" description="Polar residues" evidence="1">
    <location>
        <begin position="184"/>
        <end position="199"/>
    </location>
</feature>
<dbReference type="InterPro" id="IPR025194">
    <property type="entry name" value="RodZ-like_C"/>
</dbReference>
<evidence type="ECO:0000259" key="3">
    <source>
        <dbReference type="PROSITE" id="PS50943"/>
    </source>
</evidence>
<reference evidence="5" key="1">
    <citation type="journal article" date="2020" name="MBio">
        <title>Horizontal gene transfer to a defensive symbiont with a reduced genome amongst a multipartite beetle microbiome.</title>
        <authorList>
            <person name="Waterworth S.C."/>
            <person name="Florez L.V."/>
            <person name="Rees E.R."/>
            <person name="Hertweck C."/>
            <person name="Kaltenpoth M."/>
            <person name="Kwan J.C."/>
        </authorList>
    </citation>
    <scope>NUCLEOTIDE SEQUENCE [LARGE SCALE GENOMIC DNA]</scope>
</reference>
<dbReference type="EMBL" id="WNDX01000041">
    <property type="protein sequence ID" value="KAF1044586.1"/>
    <property type="molecule type" value="Genomic_DNA"/>
</dbReference>
<name>A0A7V8FXI8_9BURK</name>
<accession>A0A7V8FXI8</accession>
<proteinExistence type="predicted"/>
<dbReference type="InterPro" id="IPR010982">
    <property type="entry name" value="Lambda_DNA-bd_dom_sf"/>
</dbReference>
<feature type="transmembrane region" description="Helical" evidence="2">
    <location>
        <begin position="139"/>
        <end position="160"/>
    </location>
</feature>
<evidence type="ECO:0000313" key="5">
    <source>
        <dbReference type="Proteomes" id="UP000462435"/>
    </source>
</evidence>
<dbReference type="PANTHER" id="PTHR34475:SF1">
    <property type="entry name" value="CYTOSKELETON PROTEIN RODZ"/>
    <property type="match status" value="1"/>
</dbReference>
<gene>
    <name evidence="4" type="primary">rodZ</name>
    <name evidence="4" type="ORF">GAK35_01688</name>
</gene>
<dbReference type="Gene3D" id="1.10.260.40">
    <property type="entry name" value="lambda repressor-like DNA-binding domains"/>
    <property type="match status" value="1"/>
</dbReference>
<dbReference type="GO" id="GO:0003677">
    <property type="term" value="F:DNA binding"/>
    <property type="evidence" value="ECO:0007669"/>
    <property type="project" value="InterPro"/>
</dbReference>
<feature type="domain" description="HTH cro/C1-type" evidence="3">
    <location>
        <begin position="35"/>
        <end position="69"/>
    </location>
</feature>
<evidence type="ECO:0000256" key="1">
    <source>
        <dbReference type="SAM" id="MobiDB-lite"/>
    </source>
</evidence>
<feature type="compositionally biased region" description="Low complexity" evidence="1">
    <location>
        <begin position="221"/>
        <end position="238"/>
    </location>
</feature>
<dbReference type="InterPro" id="IPR050400">
    <property type="entry name" value="Bact_Cytoskel_RodZ"/>
</dbReference>
<dbReference type="Proteomes" id="UP000462435">
    <property type="component" value="Unassembled WGS sequence"/>
</dbReference>
<protein>
    <submittedName>
        <fullName evidence="4">Cytoskeleton protein RodZ</fullName>
    </submittedName>
</protein>
<evidence type="ECO:0000313" key="4">
    <source>
        <dbReference type="EMBL" id="KAF1044586.1"/>
    </source>
</evidence>